<accession>A0ABX1NR70</accession>
<keyword evidence="2" id="KW-0808">Transferase</keyword>
<dbReference type="NCBIfam" id="TIGR00696">
    <property type="entry name" value="wecG_tagA_cpsF"/>
    <property type="match status" value="1"/>
</dbReference>
<keyword evidence="4" id="KW-1185">Reference proteome</keyword>
<gene>
    <name evidence="3" type="ORF">GPA24_00905</name>
</gene>
<proteinExistence type="predicted"/>
<evidence type="ECO:0000256" key="1">
    <source>
        <dbReference type="ARBA" id="ARBA00022676"/>
    </source>
</evidence>
<protein>
    <submittedName>
        <fullName evidence="3">WecB/TagA/CpsF family glycosyltransferase</fullName>
    </submittedName>
</protein>
<dbReference type="CDD" id="cd06533">
    <property type="entry name" value="Glyco_transf_WecG_TagA"/>
    <property type="match status" value="1"/>
</dbReference>
<reference evidence="3 4" key="1">
    <citation type="submission" date="2019-12" db="EMBL/GenBank/DDBJ databases">
        <title>Comparative genomics gives insights into the taxonomy of the Azoarcus-Aromatoleum group and reveals separate origins of nif in the plant-associated Azoarcus and non-plant-associated Aromatoleum sub-groups.</title>
        <authorList>
            <person name="Lafos M."/>
            <person name="Maluk M."/>
            <person name="Batista M."/>
            <person name="Junghare M."/>
            <person name="Carmona M."/>
            <person name="Faoro H."/>
            <person name="Cruz L.M."/>
            <person name="Battistoni F."/>
            <person name="De Souza E."/>
            <person name="Pedrosa F."/>
            <person name="Chen W.-M."/>
            <person name="Poole P.S."/>
            <person name="Dixon R.A."/>
            <person name="James E.K."/>
        </authorList>
    </citation>
    <scope>NUCLEOTIDE SEQUENCE [LARGE SCALE GENOMIC DNA]</scope>
    <source>
        <strain evidence="3 4">PbN1</strain>
    </source>
</reference>
<dbReference type="PANTHER" id="PTHR34136">
    <property type="match status" value="1"/>
</dbReference>
<evidence type="ECO:0000313" key="4">
    <source>
        <dbReference type="Proteomes" id="UP000633943"/>
    </source>
</evidence>
<dbReference type="RefSeq" id="WP_169200967.1">
    <property type="nucleotide sequence ID" value="NZ_CP059467.1"/>
</dbReference>
<evidence type="ECO:0000256" key="2">
    <source>
        <dbReference type="ARBA" id="ARBA00022679"/>
    </source>
</evidence>
<name>A0ABX1NR70_9RHOO</name>
<dbReference type="Proteomes" id="UP000633943">
    <property type="component" value="Unassembled WGS sequence"/>
</dbReference>
<comment type="caution">
    <text evidence="3">The sequence shown here is derived from an EMBL/GenBank/DDBJ whole genome shotgun (WGS) entry which is preliminary data.</text>
</comment>
<dbReference type="PANTHER" id="PTHR34136:SF1">
    <property type="entry name" value="UDP-N-ACETYL-D-MANNOSAMINURONIC ACID TRANSFERASE"/>
    <property type="match status" value="1"/>
</dbReference>
<sequence>MNSMTQPIETLSIAGFPVLHSSASALRKRMLAVLEGGEQTVLFFANTNFIVQCAQLRERMHAPDILIANDGVGLDIAAQMIHHHRFVENLNGTDFIPPLLERAKRPVFLLGARPGVARRAADRLRSEHGVTVLGVCDGYAGTADPERLIRWINESGAEVVLVAFGNPLQEEWILRHRARLDARLLIGVGALFDFLAGDKARAPDIVRRLRLEWLYRLGREPRRLARRYTIDIARFLVLCLAADKETARASESLKSGQTGRGI</sequence>
<organism evidence="3 4">
    <name type="scientific">Aromatoleum bremense</name>
    <dbReference type="NCBI Taxonomy" id="76115"/>
    <lineage>
        <taxon>Bacteria</taxon>
        <taxon>Pseudomonadati</taxon>
        <taxon>Pseudomonadota</taxon>
        <taxon>Betaproteobacteria</taxon>
        <taxon>Rhodocyclales</taxon>
        <taxon>Rhodocyclaceae</taxon>
        <taxon>Aromatoleum</taxon>
    </lineage>
</organism>
<dbReference type="EMBL" id="WTVP01000002">
    <property type="protein sequence ID" value="NMG14120.1"/>
    <property type="molecule type" value="Genomic_DNA"/>
</dbReference>
<evidence type="ECO:0000313" key="3">
    <source>
        <dbReference type="EMBL" id="NMG14120.1"/>
    </source>
</evidence>
<dbReference type="Pfam" id="PF03808">
    <property type="entry name" value="Glyco_tran_WecG"/>
    <property type="match status" value="1"/>
</dbReference>
<keyword evidence="1" id="KW-0328">Glycosyltransferase</keyword>
<dbReference type="InterPro" id="IPR004629">
    <property type="entry name" value="WecG_TagA_CpsF"/>
</dbReference>